<sequence>MSTIEVDPAIFLSGSLALGAMIQADPELTPGTILELGEGQQGVIFRRDAQPKIAIKLEKSGNETKPKSLRHEYAMHQNVEAAFKKHREVFSNSKKAKVYVPSVSTLVSPRTEETEFPQVWKSIDENFPQYLDARGNIVFMDLIDPLPKDVRRALVAYYNPPDSEEVRDAILHTPSNMHCLIRPYLGRETGPLFQPGPAGPVFTMRNFPLYLSSILDLQLDTITFAIAIGRAFAIMHWGAGMDGVGVEFALGSALKPAHYWNQHQREVRLYLFDFGECQEIDLIREDMTPEVVYEFFKEAMVRGDNRFYIPHYSRWPELFGVFKKAYMEAGQKILREGGLSGIFDVERFLEEYEQYAKHMGF</sequence>
<name>A0A1Y2DH78_9PEZI</name>
<dbReference type="RefSeq" id="XP_040711403.1">
    <property type="nucleotide sequence ID" value="XM_040861150.1"/>
</dbReference>
<dbReference type="GeneID" id="63777362"/>
<organism evidence="1 2">
    <name type="scientific">Pseudomassariella vexata</name>
    <dbReference type="NCBI Taxonomy" id="1141098"/>
    <lineage>
        <taxon>Eukaryota</taxon>
        <taxon>Fungi</taxon>
        <taxon>Dikarya</taxon>
        <taxon>Ascomycota</taxon>
        <taxon>Pezizomycotina</taxon>
        <taxon>Sordariomycetes</taxon>
        <taxon>Xylariomycetidae</taxon>
        <taxon>Amphisphaeriales</taxon>
        <taxon>Pseudomassariaceae</taxon>
        <taxon>Pseudomassariella</taxon>
    </lineage>
</organism>
<keyword evidence="2" id="KW-1185">Reference proteome</keyword>
<dbReference type="InParanoid" id="A0A1Y2DH78"/>
<dbReference type="EMBL" id="MCFJ01000016">
    <property type="protein sequence ID" value="ORY58486.1"/>
    <property type="molecule type" value="Genomic_DNA"/>
</dbReference>
<dbReference type="Proteomes" id="UP000193689">
    <property type="component" value="Unassembled WGS sequence"/>
</dbReference>
<accession>A0A1Y2DH78</accession>
<comment type="caution">
    <text evidence="1">The sequence shown here is derived from an EMBL/GenBank/DDBJ whole genome shotgun (WGS) entry which is preliminary data.</text>
</comment>
<evidence type="ECO:0008006" key="3">
    <source>
        <dbReference type="Google" id="ProtNLM"/>
    </source>
</evidence>
<proteinExistence type="predicted"/>
<dbReference type="PANTHER" id="PTHR40780:SF2">
    <property type="entry name" value="DUF3669 DOMAIN-CONTAINING PROTEIN"/>
    <property type="match status" value="1"/>
</dbReference>
<dbReference type="PANTHER" id="PTHR40780">
    <property type="entry name" value="DUF3669 DOMAIN-CONTAINING PROTEIN"/>
    <property type="match status" value="1"/>
</dbReference>
<evidence type="ECO:0000313" key="1">
    <source>
        <dbReference type="EMBL" id="ORY58486.1"/>
    </source>
</evidence>
<gene>
    <name evidence="1" type="ORF">BCR38DRAFT_447447</name>
</gene>
<dbReference type="AlphaFoldDB" id="A0A1Y2DH78"/>
<dbReference type="OrthoDB" id="2993351at2759"/>
<protein>
    <recommendedName>
        <fullName evidence="3">DUF3669 domain-containing protein</fullName>
    </recommendedName>
</protein>
<evidence type="ECO:0000313" key="2">
    <source>
        <dbReference type="Proteomes" id="UP000193689"/>
    </source>
</evidence>
<reference evidence="1 2" key="1">
    <citation type="submission" date="2016-07" db="EMBL/GenBank/DDBJ databases">
        <title>Pervasive Adenine N6-methylation of Active Genes in Fungi.</title>
        <authorList>
            <consortium name="DOE Joint Genome Institute"/>
            <person name="Mondo S.J."/>
            <person name="Dannebaum R.O."/>
            <person name="Kuo R.C."/>
            <person name="Labutti K."/>
            <person name="Haridas S."/>
            <person name="Kuo A."/>
            <person name="Salamov A."/>
            <person name="Ahrendt S.R."/>
            <person name="Lipzen A."/>
            <person name="Sullivan W."/>
            <person name="Andreopoulos W.B."/>
            <person name="Clum A."/>
            <person name="Lindquist E."/>
            <person name="Daum C."/>
            <person name="Ramamoorthy G.K."/>
            <person name="Gryganskyi A."/>
            <person name="Culley D."/>
            <person name="Magnuson J.K."/>
            <person name="James T.Y."/>
            <person name="O'Malley M.A."/>
            <person name="Stajich J.E."/>
            <person name="Spatafora J.W."/>
            <person name="Visel A."/>
            <person name="Grigoriev I.V."/>
        </authorList>
    </citation>
    <scope>NUCLEOTIDE SEQUENCE [LARGE SCALE GENOMIC DNA]</scope>
    <source>
        <strain evidence="1 2">CBS 129021</strain>
    </source>
</reference>